<accession>A0A3B3W0L5</accession>
<reference evidence="4" key="1">
    <citation type="submission" date="2025-08" db="UniProtKB">
        <authorList>
            <consortium name="Ensembl"/>
        </authorList>
    </citation>
    <scope>IDENTIFICATION</scope>
</reference>
<dbReference type="AlphaFoldDB" id="A0A3B3W0L5"/>
<feature type="domain" description="Cadherin N-terminal" evidence="3">
    <location>
        <begin position="31"/>
        <end position="71"/>
    </location>
</feature>
<evidence type="ECO:0000256" key="1">
    <source>
        <dbReference type="ARBA" id="ARBA00023180"/>
    </source>
</evidence>
<feature type="chain" id="PRO_5017341265" description="Cadherin N-terminal domain-containing protein" evidence="2">
    <location>
        <begin position="29"/>
        <end position="75"/>
    </location>
</feature>
<dbReference type="Gene3D" id="2.60.40.60">
    <property type="entry name" value="Cadherins"/>
    <property type="match status" value="1"/>
</dbReference>
<dbReference type="FunFam" id="2.60.40.60:FF:000398">
    <property type="entry name" value="Protocadherin cluster 1 gamma 26a"/>
    <property type="match status" value="1"/>
</dbReference>
<reference evidence="4" key="2">
    <citation type="submission" date="2025-09" db="UniProtKB">
        <authorList>
            <consortium name="Ensembl"/>
        </authorList>
    </citation>
    <scope>IDENTIFICATION</scope>
</reference>
<feature type="signal peptide" evidence="2">
    <location>
        <begin position="1"/>
        <end position="28"/>
    </location>
</feature>
<keyword evidence="1" id="KW-0325">Glycoprotein</keyword>
<proteinExistence type="predicted"/>
<dbReference type="STRING" id="48699.ENSPLAP00000030732"/>
<protein>
    <recommendedName>
        <fullName evidence="3">Cadherin N-terminal domain-containing protein</fullName>
    </recommendedName>
</protein>
<evidence type="ECO:0000256" key="2">
    <source>
        <dbReference type="SAM" id="SignalP"/>
    </source>
</evidence>
<name>A0A3B3W0L5_9TELE</name>
<dbReference type="Ensembl" id="ENSPLAT00000026928.1">
    <property type="protein sequence ID" value="ENSPLAP00000030732.1"/>
    <property type="gene ID" value="ENSPLAG00000022078.1"/>
</dbReference>
<dbReference type="Pfam" id="PF08266">
    <property type="entry name" value="Cadherin_2"/>
    <property type="match status" value="1"/>
</dbReference>
<dbReference type="InterPro" id="IPR013164">
    <property type="entry name" value="Cadherin_N"/>
</dbReference>
<sequence length="75" mass="8511">MATWSRSSDHSWPVFLLYLLLIFEKQAAAELRYSVPEEVKEGTVVGNIAKDLGLEKAHLTDRRLRIVSGSENTEH</sequence>
<evidence type="ECO:0000313" key="4">
    <source>
        <dbReference type="Ensembl" id="ENSPLAP00000030732.1"/>
    </source>
</evidence>
<keyword evidence="2" id="KW-0732">Signal</keyword>
<evidence type="ECO:0000313" key="5">
    <source>
        <dbReference type="Proteomes" id="UP000261500"/>
    </source>
</evidence>
<keyword evidence="5" id="KW-1185">Reference proteome</keyword>
<evidence type="ECO:0000259" key="3">
    <source>
        <dbReference type="Pfam" id="PF08266"/>
    </source>
</evidence>
<dbReference type="Proteomes" id="UP000261500">
    <property type="component" value="Unplaced"/>
</dbReference>
<dbReference type="GeneTree" id="ENSGT00940000177060"/>
<organism evidence="4 5">
    <name type="scientific">Poecilia latipinna</name>
    <name type="common">sailfin molly</name>
    <dbReference type="NCBI Taxonomy" id="48699"/>
    <lineage>
        <taxon>Eukaryota</taxon>
        <taxon>Metazoa</taxon>
        <taxon>Chordata</taxon>
        <taxon>Craniata</taxon>
        <taxon>Vertebrata</taxon>
        <taxon>Euteleostomi</taxon>
        <taxon>Actinopterygii</taxon>
        <taxon>Neopterygii</taxon>
        <taxon>Teleostei</taxon>
        <taxon>Neoteleostei</taxon>
        <taxon>Acanthomorphata</taxon>
        <taxon>Ovalentaria</taxon>
        <taxon>Atherinomorphae</taxon>
        <taxon>Cyprinodontiformes</taxon>
        <taxon>Poeciliidae</taxon>
        <taxon>Poeciliinae</taxon>
        <taxon>Poecilia</taxon>
    </lineage>
</organism>